<dbReference type="Proteomes" id="UP000680304">
    <property type="component" value="Unassembled WGS sequence"/>
</dbReference>
<dbReference type="PANTHER" id="PTHR30161:SF1">
    <property type="entry name" value="FLAGELLAR BIOSYNTHESIS PROTEIN FLHA-RELATED"/>
    <property type="match status" value="1"/>
</dbReference>
<evidence type="ECO:0008006" key="3">
    <source>
        <dbReference type="Google" id="ProtNLM"/>
    </source>
</evidence>
<name>A0ABQ4NAR8_9BACL</name>
<dbReference type="InterPro" id="IPR042196">
    <property type="entry name" value="FHIPEP_4"/>
</dbReference>
<reference evidence="1 2" key="1">
    <citation type="submission" date="2021-04" db="EMBL/GenBank/DDBJ databases">
        <title>Draft genome sequence of Paenibacillus cisolokensis, LC2-13A.</title>
        <authorList>
            <person name="Uke A."/>
            <person name="Chhe C."/>
            <person name="Baramee S."/>
            <person name="Kosugi A."/>
        </authorList>
    </citation>
    <scope>NUCLEOTIDE SEQUENCE [LARGE SCALE GENOMIC DNA]</scope>
    <source>
        <strain evidence="1 2">LC2-13A</strain>
    </source>
</reference>
<dbReference type="PANTHER" id="PTHR30161">
    <property type="entry name" value="FLAGELLAR EXPORT PROTEIN, MEMBRANE FLHA SUBUNIT-RELATED"/>
    <property type="match status" value="1"/>
</dbReference>
<dbReference type="Gene3D" id="3.40.50.12790">
    <property type="entry name" value="FHIPEP family, domain 4"/>
    <property type="match status" value="1"/>
</dbReference>
<sequence length="136" mass="15106">MADHAPFTKDPNVLTEYVRQALSRQITQQFSGGGDTLRVITVGPGLEKRIAESVQQSEQGSYLALDPVATQQIYHKLREQVSRVAQSGQNPIVLASPTIRMYLRQIVERTMQDVPVLSYSELEPNVEVQSVGVVNL</sequence>
<dbReference type="InterPro" id="IPR042193">
    <property type="entry name" value="FHIPEP_3"/>
</dbReference>
<evidence type="ECO:0000313" key="1">
    <source>
        <dbReference type="EMBL" id="GIQ65318.1"/>
    </source>
</evidence>
<dbReference type="EMBL" id="BOVJ01000127">
    <property type="protein sequence ID" value="GIQ65318.1"/>
    <property type="molecule type" value="Genomic_DNA"/>
</dbReference>
<gene>
    <name evidence="1" type="ORF">PACILC2_38860</name>
</gene>
<evidence type="ECO:0000313" key="2">
    <source>
        <dbReference type="Proteomes" id="UP000680304"/>
    </source>
</evidence>
<comment type="caution">
    <text evidence="1">The sequence shown here is derived from an EMBL/GenBank/DDBJ whole genome shotgun (WGS) entry which is preliminary data.</text>
</comment>
<keyword evidence="2" id="KW-1185">Reference proteome</keyword>
<dbReference type="Gene3D" id="1.10.8.540">
    <property type="entry name" value="FHIPEP family, domain 3"/>
    <property type="match status" value="1"/>
</dbReference>
<dbReference type="Pfam" id="PF00771">
    <property type="entry name" value="FHIPEP"/>
    <property type="match status" value="1"/>
</dbReference>
<protein>
    <recommendedName>
        <fullName evidence="3">Flagellar biosynthesis protein FlhA</fullName>
    </recommendedName>
</protein>
<proteinExistence type="predicted"/>
<dbReference type="InterPro" id="IPR001712">
    <property type="entry name" value="T3SS_FHIPEP"/>
</dbReference>
<accession>A0ABQ4NAR8</accession>
<organism evidence="1 2">
    <name type="scientific">Paenibacillus cisolokensis</name>
    <dbReference type="NCBI Taxonomy" id="1658519"/>
    <lineage>
        <taxon>Bacteria</taxon>
        <taxon>Bacillati</taxon>
        <taxon>Bacillota</taxon>
        <taxon>Bacilli</taxon>
        <taxon>Bacillales</taxon>
        <taxon>Paenibacillaceae</taxon>
        <taxon>Paenibacillus</taxon>
    </lineage>
</organism>